<gene>
    <name evidence="1" type="ORF">WKI58_08545</name>
</gene>
<evidence type="ECO:0000313" key="2">
    <source>
        <dbReference type="Proteomes" id="UP001375539"/>
    </source>
</evidence>
<dbReference type="Proteomes" id="UP001375539">
    <property type="component" value="Unassembled WGS sequence"/>
</dbReference>
<reference evidence="1" key="1">
    <citation type="submission" date="2024-03" db="EMBL/GenBank/DDBJ databases">
        <title>Novel Streptomyces species of biotechnological and ecological value are a feature of Machair soil.</title>
        <authorList>
            <person name="Prole J.R."/>
            <person name="Goodfellow M."/>
            <person name="Allenby N."/>
            <person name="Ward A.C."/>
        </authorList>
    </citation>
    <scope>NUCLEOTIDE SEQUENCE</scope>
    <source>
        <strain evidence="1">MS1.AVA.4</strain>
    </source>
</reference>
<comment type="caution">
    <text evidence="1">The sequence shown here is derived from an EMBL/GenBank/DDBJ whole genome shotgun (WGS) entry which is preliminary data.</text>
</comment>
<protein>
    <submittedName>
        <fullName evidence="1">HAD family phosphatase</fullName>
    </submittedName>
</protein>
<evidence type="ECO:0000313" key="1">
    <source>
        <dbReference type="EMBL" id="MEJ8656574.1"/>
    </source>
</evidence>
<keyword evidence="2" id="KW-1185">Reference proteome</keyword>
<accession>A0ACC6QE06</accession>
<sequence length="225" mass="23271">MTALRGVLFDMDGTLVDTERVWLDVVEAAARRRGRALDAGRRTAVTGRSVGDTAAMLHGHLEAPEEELAAELGADFAARLAAAVEPRPGALRLLAALREREVPTALVSASPRAVVDQVAGTLAGHRFDAVFGAEDTVRTKPEPDPYLAAAAALGADPAQCVAVEDSPTGVASARAAGCRVLAVPSTEPLAEADGVTLARSLTDVDPELLSSLVAREDGMTGCARE</sequence>
<name>A0ACC6QE06_9ACTN</name>
<organism evidence="1 2">
    <name type="scientific">Streptomyces pratisoli</name>
    <dbReference type="NCBI Taxonomy" id="3139917"/>
    <lineage>
        <taxon>Bacteria</taxon>
        <taxon>Bacillati</taxon>
        <taxon>Actinomycetota</taxon>
        <taxon>Actinomycetes</taxon>
        <taxon>Kitasatosporales</taxon>
        <taxon>Streptomycetaceae</taxon>
        <taxon>Streptomyces</taxon>
    </lineage>
</organism>
<proteinExistence type="predicted"/>
<dbReference type="EMBL" id="JBBKAI010000002">
    <property type="protein sequence ID" value="MEJ8656574.1"/>
    <property type="molecule type" value="Genomic_DNA"/>
</dbReference>